<dbReference type="PANTHER" id="PTHR43166:SF37">
    <property type="entry name" value="ARGININE TRANSPORT ATP-BINDING PROTEIN ARTM"/>
    <property type="match status" value="1"/>
</dbReference>
<evidence type="ECO:0000256" key="1">
    <source>
        <dbReference type="ARBA" id="ARBA00022448"/>
    </source>
</evidence>
<dbReference type="SMART" id="SM00382">
    <property type="entry name" value="AAA"/>
    <property type="match status" value="1"/>
</dbReference>
<protein>
    <recommendedName>
        <fullName evidence="4">ABC transporter domain-containing protein</fullName>
    </recommendedName>
</protein>
<dbReference type="SUPFAM" id="SSF52540">
    <property type="entry name" value="P-loop containing nucleoside triphosphate hydrolases"/>
    <property type="match status" value="1"/>
</dbReference>
<dbReference type="EMBL" id="UINC01157611">
    <property type="protein sequence ID" value="SVD54698.1"/>
    <property type="molecule type" value="Genomic_DNA"/>
</dbReference>
<dbReference type="InterPro" id="IPR027417">
    <property type="entry name" value="P-loop_NTPase"/>
</dbReference>
<dbReference type="InterPro" id="IPR017871">
    <property type="entry name" value="ABC_transporter-like_CS"/>
</dbReference>
<accession>A0A382W993</accession>
<dbReference type="PROSITE" id="PS00211">
    <property type="entry name" value="ABC_TRANSPORTER_1"/>
    <property type="match status" value="1"/>
</dbReference>
<proteinExistence type="predicted"/>
<dbReference type="GO" id="GO:0005524">
    <property type="term" value="F:ATP binding"/>
    <property type="evidence" value="ECO:0007669"/>
    <property type="project" value="UniProtKB-KW"/>
</dbReference>
<evidence type="ECO:0000256" key="3">
    <source>
        <dbReference type="ARBA" id="ARBA00022840"/>
    </source>
</evidence>
<evidence type="ECO:0000313" key="5">
    <source>
        <dbReference type="EMBL" id="SVD54698.1"/>
    </source>
</evidence>
<dbReference type="PANTHER" id="PTHR43166">
    <property type="entry name" value="AMINO ACID IMPORT ATP-BINDING PROTEIN"/>
    <property type="match status" value="1"/>
</dbReference>
<keyword evidence="3" id="KW-0067">ATP-binding</keyword>
<keyword evidence="1" id="KW-0813">Transport</keyword>
<feature type="non-terminal residue" evidence="5">
    <location>
        <position position="200"/>
    </location>
</feature>
<evidence type="ECO:0000256" key="2">
    <source>
        <dbReference type="ARBA" id="ARBA00022741"/>
    </source>
</evidence>
<dbReference type="GO" id="GO:0016887">
    <property type="term" value="F:ATP hydrolysis activity"/>
    <property type="evidence" value="ECO:0007669"/>
    <property type="project" value="InterPro"/>
</dbReference>
<dbReference type="InterPro" id="IPR050086">
    <property type="entry name" value="MetN_ABC_transporter-like"/>
</dbReference>
<sequence>MTSIAPAIKLQDVKKRFGSLDVLCGVNLEVEPGGVVCVIGPSGSGKSTLLRCVAYLEDDFEGEIYLEGELLGRTLRNGRLEQAGGSALRKVQMKVGMVFQNFNLWPHKTVIGNIIEALILVKKMSRKEAEVVGDQLLTKVGLSDKRKEYPSRLSGGQQQRVAIARALAMRPQIMLFDEVTSALDAELVDEVLHVMKQLAE</sequence>
<dbReference type="AlphaFoldDB" id="A0A382W993"/>
<gene>
    <name evidence="5" type="ORF">METZ01_LOCUS407552</name>
</gene>
<dbReference type="PROSITE" id="PS50893">
    <property type="entry name" value="ABC_TRANSPORTER_2"/>
    <property type="match status" value="1"/>
</dbReference>
<name>A0A382W993_9ZZZZ</name>
<organism evidence="5">
    <name type="scientific">marine metagenome</name>
    <dbReference type="NCBI Taxonomy" id="408172"/>
    <lineage>
        <taxon>unclassified sequences</taxon>
        <taxon>metagenomes</taxon>
        <taxon>ecological metagenomes</taxon>
    </lineage>
</organism>
<dbReference type="Gene3D" id="3.40.50.300">
    <property type="entry name" value="P-loop containing nucleotide triphosphate hydrolases"/>
    <property type="match status" value="1"/>
</dbReference>
<keyword evidence="2" id="KW-0547">Nucleotide-binding</keyword>
<dbReference type="Pfam" id="PF00005">
    <property type="entry name" value="ABC_tran"/>
    <property type="match status" value="1"/>
</dbReference>
<dbReference type="InterPro" id="IPR003593">
    <property type="entry name" value="AAA+_ATPase"/>
</dbReference>
<dbReference type="InterPro" id="IPR003439">
    <property type="entry name" value="ABC_transporter-like_ATP-bd"/>
</dbReference>
<reference evidence="5" key="1">
    <citation type="submission" date="2018-05" db="EMBL/GenBank/DDBJ databases">
        <authorList>
            <person name="Lanie J.A."/>
            <person name="Ng W.-L."/>
            <person name="Kazmierczak K.M."/>
            <person name="Andrzejewski T.M."/>
            <person name="Davidsen T.M."/>
            <person name="Wayne K.J."/>
            <person name="Tettelin H."/>
            <person name="Glass J.I."/>
            <person name="Rusch D."/>
            <person name="Podicherti R."/>
            <person name="Tsui H.-C.T."/>
            <person name="Winkler M.E."/>
        </authorList>
    </citation>
    <scope>NUCLEOTIDE SEQUENCE</scope>
</reference>
<evidence type="ECO:0000259" key="4">
    <source>
        <dbReference type="PROSITE" id="PS50893"/>
    </source>
</evidence>
<feature type="domain" description="ABC transporter" evidence="4">
    <location>
        <begin position="8"/>
        <end position="200"/>
    </location>
</feature>